<accession>A0A8H5F7R1</accession>
<dbReference type="EMBL" id="JAACJJ010000014">
    <property type="protein sequence ID" value="KAF5326816.1"/>
    <property type="molecule type" value="Genomic_DNA"/>
</dbReference>
<keyword evidence="2" id="KW-1185">Reference proteome</keyword>
<organism evidence="1 2">
    <name type="scientific">Psilocybe cf. subviscida</name>
    <dbReference type="NCBI Taxonomy" id="2480587"/>
    <lineage>
        <taxon>Eukaryota</taxon>
        <taxon>Fungi</taxon>
        <taxon>Dikarya</taxon>
        <taxon>Basidiomycota</taxon>
        <taxon>Agaricomycotina</taxon>
        <taxon>Agaricomycetes</taxon>
        <taxon>Agaricomycetidae</taxon>
        <taxon>Agaricales</taxon>
        <taxon>Agaricineae</taxon>
        <taxon>Strophariaceae</taxon>
        <taxon>Psilocybe</taxon>
    </lineage>
</organism>
<comment type="caution">
    <text evidence="1">The sequence shown here is derived from an EMBL/GenBank/DDBJ whole genome shotgun (WGS) entry which is preliminary data.</text>
</comment>
<name>A0A8H5F7R1_9AGAR</name>
<dbReference type="Proteomes" id="UP000567179">
    <property type="component" value="Unassembled WGS sequence"/>
</dbReference>
<protein>
    <submittedName>
        <fullName evidence="1">Uncharacterized protein</fullName>
    </submittedName>
</protein>
<gene>
    <name evidence="1" type="ORF">D9619_004455</name>
</gene>
<dbReference type="AlphaFoldDB" id="A0A8H5F7R1"/>
<reference evidence="1 2" key="1">
    <citation type="journal article" date="2020" name="ISME J.">
        <title>Uncovering the hidden diversity of litter-decomposition mechanisms in mushroom-forming fungi.</title>
        <authorList>
            <person name="Floudas D."/>
            <person name="Bentzer J."/>
            <person name="Ahren D."/>
            <person name="Johansson T."/>
            <person name="Persson P."/>
            <person name="Tunlid A."/>
        </authorList>
    </citation>
    <scope>NUCLEOTIDE SEQUENCE [LARGE SCALE GENOMIC DNA]</scope>
    <source>
        <strain evidence="1 2">CBS 101986</strain>
    </source>
</reference>
<proteinExistence type="predicted"/>
<sequence>MTSLYGIPIDIGAHIVDSLANSENGQLHVKACALVCRAFLPLCRKHIFRSVAINKPYSNSPRLHHARALFARNPMLAQCVRKLDFCIRQEDFISPDFVFTLDYFTNVQYLNLWYHGIDKLDWQHLPRHAHKTFLHLLHLPTLVSLKLRNITNVPIADLVPCINISHLAIDQVEPLIADGRDQVHIQPSLVRKWRPLPSIHIEEYTFGLCSAALTNEMLHSTRSDGAPAFDFTGLKCFSAKCDSEDDLTTVHSLLSRAEGLEVIHLKISEALSLRGLARFMQRSAVERTLKSASFAMCINDESEDPLAGLCEELDDIRIQGQHQDRGANGNGVLNGNVLETLAIHVMILPDAGCKRGHEWGKLDAVLARPGWYALRRVSLQVTIWDFMRISSDILKYTLEMLLDTQFLYLSRNEDIDFRFNVDVKELMQE</sequence>
<evidence type="ECO:0000313" key="1">
    <source>
        <dbReference type="EMBL" id="KAF5326816.1"/>
    </source>
</evidence>
<evidence type="ECO:0000313" key="2">
    <source>
        <dbReference type="Proteomes" id="UP000567179"/>
    </source>
</evidence>
<dbReference type="OrthoDB" id="2745898at2759"/>